<keyword evidence="3" id="KW-1185">Reference proteome</keyword>
<keyword evidence="1" id="KW-0732">Signal</keyword>
<dbReference type="RefSeq" id="WP_330795333.1">
    <property type="nucleotide sequence ID" value="NZ_JAZEWV010000009.1"/>
</dbReference>
<organism evidence="2 3">
    <name type="scientific">Actinacidiphila polyblastidii</name>
    <dbReference type="NCBI Taxonomy" id="3110430"/>
    <lineage>
        <taxon>Bacteria</taxon>
        <taxon>Bacillati</taxon>
        <taxon>Actinomycetota</taxon>
        <taxon>Actinomycetes</taxon>
        <taxon>Kitasatosporales</taxon>
        <taxon>Streptomycetaceae</taxon>
        <taxon>Actinacidiphila</taxon>
    </lineage>
</organism>
<comment type="caution">
    <text evidence="2">The sequence shown here is derived from an EMBL/GenBank/DDBJ whole genome shotgun (WGS) entry which is preliminary data.</text>
</comment>
<evidence type="ECO:0000313" key="2">
    <source>
        <dbReference type="EMBL" id="MEE4543164.1"/>
    </source>
</evidence>
<name>A0ABU7PBH4_9ACTN</name>
<dbReference type="EMBL" id="JAZEWV010000009">
    <property type="protein sequence ID" value="MEE4543164.1"/>
    <property type="molecule type" value="Genomic_DNA"/>
</dbReference>
<protein>
    <submittedName>
        <fullName evidence="2">Uncharacterized protein</fullName>
    </submittedName>
</protein>
<feature type="signal peptide" evidence="1">
    <location>
        <begin position="1"/>
        <end position="25"/>
    </location>
</feature>
<reference evidence="2 3" key="1">
    <citation type="submission" date="2023-12" db="EMBL/GenBank/DDBJ databases">
        <title>Streptomyces sp. V4-01.</title>
        <authorList>
            <person name="Somphong A."/>
            <person name="Phongsopitanun W."/>
        </authorList>
    </citation>
    <scope>NUCLEOTIDE SEQUENCE [LARGE SCALE GENOMIC DNA]</scope>
    <source>
        <strain evidence="2 3">V4-01</strain>
    </source>
</reference>
<accession>A0ABU7PBH4</accession>
<proteinExistence type="predicted"/>
<dbReference type="Proteomes" id="UP001344658">
    <property type="component" value="Unassembled WGS sequence"/>
</dbReference>
<evidence type="ECO:0000256" key="1">
    <source>
        <dbReference type="SAM" id="SignalP"/>
    </source>
</evidence>
<evidence type="ECO:0000313" key="3">
    <source>
        <dbReference type="Proteomes" id="UP001344658"/>
    </source>
</evidence>
<sequence length="519" mass="53313">MGALAAALAVVVPAVIAGTAGPAAAATGSLDVTMLDRQGQPFDVQVAAVPLDAPGAAAREVMSGSPAALPAGRYALLTRSFDGDPVHVTLGGRVVTVTDGATTAVTVDARQGRELKVDTDTGVSGGNHVQAIAGRVCVDGRNTDDFAMSNAGQGMVFVIPNDDPHVALGYLSNWTPGGDSAGDAYAAAGTVPLTGDPVTVPVASTGTVTATVLYGPSTQEASVVRLLPRPQGSGCEQNLYAPPEPGYVPFERVTRTTPGAWEFSDDSTGDYWRATTTVTSGGSTTLEFGRAVWGPVRYLPWVQKGRLGFDTSGMVADPIVPGGDNTINATATLYRDGKQVATGTGLGTSPSVKGPATFTAPVTASAAYTLKVHAFRHVDGESLPTGMMSTATDAAFSFHAGPTSNAVPPAFLTRFLPAGLDLYNRTMTGRATAIPLTLDRTATRAGVPLWPSTVQQVEVFASTDGGRSWHPLTVTRTAAGWATSLPAQKADTEISLSARVTDTGGNQTVSTVYRAFISD</sequence>
<gene>
    <name evidence="2" type="ORF">V2S66_14445</name>
</gene>
<feature type="chain" id="PRO_5046552187" evidence="1">
    <location>
        <begin position="26"/>
        <end position="519"/>
    </location>
</feature>